<sequence>MNTKEYIESGVIETYVLGMLTDAEASEVKQMAQKHPEVQQAIDEMRASLEGYATAHSVAPKPEWKDEILAAALAANNSQGQKSTPTKKDTQQEPVVRTMAPAENKKSGFSPIAIAASVALLISLGYNAMQYQSIQDKEEKISKTQLRVAELESENEVMVANFKDAQSNLAVLRDAGTATFIMKAIEGRDPQYRADVHWNSTSEIVYLDVKALPDAPEGMQYQLWALKDGKPIDMGVFDADDTKENLMAMGKVPGADAFAVTLEKAGGVPSPTIERMYVYGEPVAG</sequence>
<dbReference type="Pfam" id="PF10099">
    <property type="entry name" value="RskA_C"/>
    <property type="match status" value="1"/>
</dbReference>
<evidence type="ECO:0000313" key="3">
    <source>
        <dbReference type="EMBL" id="AEV32954.1"/>
    </source>
</evidence>
<accession>G8R2W0</accession>
<gene>
    <name evidence="3" type="ordered locus">Oweho_1975</name>
</gene>
<name>G8R2W0_OWEHD</name>
<evidence type="ECO:0000256" key="1">
    <source>
        <dbReference type="SAM" id="Coils"/>
    </source>
</evidence>
<protein>
    <recommendedName>
        <fullName evidence="2">Anti-sigma K factor RskA C-terminal domain-containing protein</fullName>
    </recommendedName>
</protein>
<organism evidence="3 4">
    <name type="scientific">Owenweeksia hongkongensis (strain DSM 17368 / CIP 108786 / JCM 12287 / NRRL B-23963 / UST20020801)</name>
    <dbReference type="NCBI Taxonomy" id="926562"/>
    <lineage>
        <taxon>Bacteria</taxon>
        <taxon>Pseudomonadati</taxon>
        <taxon>Bacteroidota</taxon>
        <taxon>Flavobacteriia</taxon>
        <taxon>Flavobacteriales</taxon>
        <taxon>Owenweeksiaceae</taxon>
        <taxon>Owenweeksia</taxon>
    </lineage>
</organism>
<dbReference type="AlphaFoldDB" id="G8R2W0"/>
<dbReference type="InterPro" id="IPR018764">
    <property type="entry name" value="RskA_C"/>
</dbReference>
<dbReference type="PANTHER" id="PTHR37461">
    <property type="entry name" value="ANTI-SIGMA-K FACTOR RSKA"/>
    <property type="match status" value="1"/>
</dbReference>
<dbReference type="eggNOG" id="COG5343">
    <property type="taxonomic scope" value="Bacteria"/>
</dbReference>
<dbReference type="HOGENOM" id="CLU_075802_2_0_10"/>
<feature type="coiled-coil region" evidence="1">
    <location>
        <begin position="134"/>
        <end position="168"/>
    </location>
</feature>
<dbReference type="Proteomes" id="UP000005631">
    <property type="component" value="Chromosome"/>
</dbReference>
<dbReference type="InterPro" id="IPR051474">
    <property type="entry name" value="Anti-sigma-K/W_factor"/>
</dbReference>
<dbReference type="STRING" id="926562.Oweho_1975"/>
<evidence type="ECO:0000313" key="4">
    <source>
        <dbReference type="Proteomes" id="UP000005631"/>
    </source>
</evidence>
<dbReference type="GO" id="GO:0016989">
    <property type="term" value="F:sigma factor antagonist activity"/>
    <property type="evidence" value="ECO:0007669"/>
    <property type="project" value="TreeGrafter"/>
</dbReference>
<evidence type="ECO:0000259" key="2">
    <source>
        <dbReference type="Pfam" id="PF10099"/>
    </source>
</evidence>
<keyword evidence="4" id="KW-1185">Reference proteome</keyword>
<dbReference type="EMBL" id="CP003156">
    <property type="protein sequence ID" value="AEV32954.1"/>
    <property type="molecule type" value="Genomic_DNA"/>
</dbReference>
<dbReference type="GO" id="GO:0005886">
    <property type="term" value="C:plasma membrane"/>
    <property type="evidence" value="ECO:0007669"/>
    <property type="project" value="InterPro"/>
</dbReference>
<dbReference type="RefSeq" id="WP_014202308.1">
    <property type="nucleotide sequence ID" value="NC_016599.1"/>
</dbReference>
<dbReference type="GO" id="GO:0006417">
    <property type="term" value="P:regulation of translation"/>
    <property type="evidence" value="ECO:0007669"/>
    <property type="project" value="TreeGrafter"/>
</dbReference>
<keyword evidence="1" id="KW-0175">Coiled coil</keyword>
<reference evidence="3 4" key="1">
    <citation type="journal article" date="2012" name="Stand. Genomic Sci.">
        <title>Genome sequence of the orange-pigmented seawater bacterium Owenweeksia hongkongensis type strain (UST20020801(T)).</title>
        <authorList>
            <person name="Riedel T."/>
            <person name="Held B."/>
            <person name="Nolan M."/>
            <person name="Lucas S."/>
            <person name="Lapidus A."/>
            <person name="Tice H."/>
            <person name="Del Rio T.G."/>
            <person name="Cheng J.F."/>
            <person name="Han C."/>
            <person name="Tapia R."/>
            <person name="Goodwin L.A."/>
            <person name="Pitluck S."/>
            <person name="Liolios K."/>
            <person name="Mavromatis K."/>
            <person name="Pagani I."/>
            <person name="Ivanova N."/>
            <person name="Mikhailova N."/>
            <person name="Pati A."/>
            <person name="Chen A."/>
            <person name="Palaniappan K."/>
            <person name="Rohde M."/>
            <person name="Tindall B.J."/>
            <person name="Detter J.C."/>
            <person name="Goker M."/>
            <person name="Woyke T."/>
            <person name="Bristow J."/>
            <person name="Eisen J.A."/>
            <person name="Markowitz V."/>
            <person name="Hugenholtz P."/>
            <person name="Klenk H.P."/>
            <person name="Kyrpides N.C."/>
        </authorList>
    </citation>
    <scope>NUCLEOTIDE SEQUENCE</scope>
    <source>
        <strain evidence="4">DSM 17368 / JCM 12287 / NRRL B-23963</strain>
    </source>
</reference>
<dbReference type="PANTHER" id="PTHR37461:SF1">
    <property type="entry name" value="ANTI-SIGMA-K FACTOR RSKA"/>
    <property type="match status" value="1"/>
</dbReference>
<dbReference type="OrthoDB" id="1420916at2"/>
<proteinExistence type="predicted"/>
<feature type="domain" description="Anti-sigma K factor RskA C-terminal" evidence="2">
    <location>
        <begin position="114"/>
        <end position="272"/>
    </location>
</feature>
<dbReference type="KEGG" id="oho:Oweho_1975"/>